<protein>
    <submittedName>
        <fullName evidence="8">RNA polymerase sigma factor</fullName>
    </submittedName>
</protein>
<comment type="caution">
    <text evidence="8">The sequence shown here is derived from an EMBL/GenBank/DDBJ whole genome shotgun (WGS) entry which is preliminary data.</text>
</comment>
<dbReference type="InterPro" id="IPR007627">
    <property type="entry name" value="RNA_pol_sigma70_r2"/>
</dbReference>
<evidence type="ECO:0000256" key="3">
    <source>
        <dbReference type="ARBA" id="ARBA00023082"/>
    </source>
</evidence>
<proteinExistence type="inferred from homology"/>
<sequence length="162" mass="19426">MKHFDEIYNQYFKDVYKYIFALSQSKETAEEITQETFFKALKGIDSFRGDCDLRVWLCQIAKHTYLRELKKDKHVAGELDLEQPDRTDTEADFIKKESALQIYQILHHMEEPYKEVFSVRTFGELPFKEIGQIFGKSEGWARVIYYRAKVKIQERLEEEQHE</sequence>
<feature type="domain" description="RNA polymerase sigma-70 region 2" evidence="6">
    <location>
        <begin position="7"/>
        <end position="73"/>
    </location>
</feature>
<evidence type="ECO:0000256" key="1">
    <source>
        <dbReference type="ARBA" id="ARBA00010641"/>
    </source>
</evidence>
<keyword evidence="4" id="KW-0238">DNA-binding</keyword>
<keyword evidence="9" id="KW-1185">Reference proteome</keyword>
<dbReference type="Proteomes" id="UP001065549">
    <property type="component" value="Unassembled WGS sequence"/>
</dbReference>
<organism evidence="8 9">
    <name type="scientific">Hominibacterium faecale</name>
    <dbReference type="NCBI Taxonomy" id="2839743"/>
    <lineage>
        <taxon>Bacteria</taxon>
        <taxon>Bacillati</taxon>
        <taxon>Bacillota</taxon>
        <taxon>Clostridia</taxon>
        <taxon>Peptostreptococcales</taxon>
        <taxon>Anaerovoracaceae</taxon>
        <taxon>Hominibacterium</taxon>
    </lineage>
</organism>
<keyword evidence="3" id="KW-0731">Sigma factor</keyword>
<reference evidence="8" key="1">
    <citation type="submission" date="2022-09" db="EMBL/GenBank/DDBJ databases">
        <title>Culturomic study of gut microbiota in children with autism spectrum disorder.</title>
        <authorList>
            <person name="Efimov B.A."/>
            <person name="Chaplin A.V."/>
            <person name="Sokolova S.R."/>
            <person name="Pikina A.P."/>
            <person name="Korzhanova M."/>
            <person name="Belova V."/>
            <person name="Korostin D."/>
        </authorList>
    </citation>
    <scope>NUCLEOTIDE SEQUENCE</scope>
    <source>
        <strain evidence="8">ASD5510</strain>
    </source>
</reference>
<dbReference type="EMBL" id="JAOSHN010000001">
    <property type="protein sequence ID" value="MCU7377480.1"/>
    <property type="molecule type" value="Genomic_DNA"/>
</dbReference>
<dbReference type="Pfam" id="PF04542">
    <property type="entry name" value="Sigma70_r2"/>
    <property type="match status" value="1"/>
</dbReference>
<dbReference type="InterPro" id="IPR036388">
    <property type="entry name" value="WH-like_DNA-bd_sf"/>
</dbReference>
<evidence type="ECO:0000313" key="8">
    <source>
        <dbReference type="EMBL" id="MCU7377480.1"/>
    </source>
</evidence>
<evidence type="ECO:0000259" key="7">
    <source>
        <dbReference type="Pfam" id="PF08281"/>
    </source>
</evidence>
<evidence type="ECO:0000313" key="9">
    <source>
        <dbReference type="Proteomes" id="UP001065549"/>
    </source>
</evidence>
<dbReference type="AlphaFoldDB" id="A0A9J6QJ21"/>
<accession>A0A9J6QJ21</accession>
<evidence type="ECO:0000256" key="5">
    <source>
        <dbReference type="ARBA" id="ARBA00023163"/>
    </source>
</evidence>
<dbReference type="SUPFAM" id="SSF88659">
    <property type="entry name" value="Sigma3 and sigma4 domains of RNA polymerase sigma factors"/>
    <property type="match status" value="1"/>
</dbReference>
<dbReference type="InterPro" id="IPR013324">
    <property type="entry name" value="RNA_pol_sigma_r3/r4-like"/>
</dbReference>
<dbReference type="SUPFAM" id="SSF88946">
    <property type="entry name" value="Sigma2 domain of RNA polymerase sigma factors"/>
    <property type="match status" value="1"/>
</dbReference>
<keyword evidence="5" id="KW-0804">Transcription</keyword>
<dbReference type="GO" id="GO:0006352">
    <property type="term" value="P:DNA-templated transcription initiation"/>
    <property type="evidence" value="ECO:0007669"/>
    <property type="project" value="InterPro"/>
</dbReference>
<dbReference type="InterPro" id="IPR014284">
    <property type="entry name" value="RNA_pol_sigma-70_dom"/>
</dbReference>
<dbReference type="Pfam" id="PF08281">
    <property type="entry name" value="Sigma70_r4_2"/>
    <property type="match status" value="1"/>
</dbReference>
<comment type="similarity">
    <text evidence="1">Belongs to the sigma-70 factor family. ECF subfamily.</text>
</comment>
<dbReference type="Gene3D" id="1.10.1740.10">
    <property type="match status" value="1"/>
</dbReference>
<dbReference type="GO" id="GO:0016987">
    <property type="term" value="F:sigma factor activity"/>
    <property type="evidence" value="ECO:0007669"/>
    <property type="project" value="UniProtKB-KW"/>
</dbReference>
<dbReference type="InterPro" id="IPR013325">
    <property type="entry name" value="RNA_pol_sigma_r2"/>
</dbReference>
<keyword evidence="2" id="KW-0805">Transcription regulation</keyword>
<feature type="domain" description="RNA polymerase sigma factor 70 region 4 type 2" evidence="7">
    <location>
        <begin position="100"/>
        <end position="152"/>
    </location>
</feature>
<dbReference type="InterPro" id="IPR039425">
    <property type="entry name" value="RNA_pol_sigma-70-like"/>
</dbReference>
<dbReference type="NCBIfam" id="TIGR02937">
    <property type="entry name" value="sigma70-ECF"/>
    <property type="match status" value="1"/>
</dbReference>
<dbReference type="InterPro" id="IPR013249">
    <property type="entry name" value="RNA_pol_sigma70_r4_t2"/>
</dbReference>
<evidence type="ECO:0000259" key="6">
    <source>
        <dbReference type="Pfam" id="PF04542"/>
    </source>
</evidence>
<name>A0A9J6QJ21_9FIRM</name>
<dbReference type="GO" id="GO:0003677">
    <property type="term" value="F:DNA binding"/>
    <property type="evidence" value="ECO:0007669"/>
    <property type="project" value="UniProtKB-KW"/>
</dbReference>
<evidence type="ECO:0000256" key="4">
    <source>
        <dbReference type="ARBA" id="ARBA00023125"/>
    </source>
</evidence>
<dbReference type="PANTHER" id="PTHR43133">
    <property type="entry name" value="RNA POLYMERASE ECF-TYPE SIGMA FACTO"/>
    <property type="match status" value="1"/>
</dbReference>
<dbReference type="Gene3D" id="1.10.10.10">
    <property type="entry name" value="Winged helix-like DNA-binding domain superfamily/Winged helix DNA-binding domain"/>
    <property type="match status" value="1"/>
</dbReference>
<gene>
    <name evidence="8" type="ORF">OBO34_03815</name>
</gene>
<evidence type="ECO:0000256" key="2">
    <source>
        <dbReference type="ARBA" id="ARBA00023015"/>
    </source>
</evidence>
<dbReference type="PANTHER" id="PTHR43133:SF52">
    <property type="entry name" value="ECF RNA POLYMERASE SIGMA FACTOR SIGL"/>
    <property type="match status" value="1"/>
</dbReference>